<organism evidence="1 2">
    <name type="scientific">Plantactinospora soyae</name>
    <dbReference type="NCBI Taxonomy" id="1544732"/>
    <lineage>
        <taxon>Bacteria</taxon>
        <taxon>Bacillati</taxon>
        <taxon>Actinomycetota</taxon>
        <taxon>Actinomycetes</taxon>
        <taxon>Micromonosporales</taxon>
        <taxon>Micromonosporaceae</taxon>
        <taxon>Plantactinospora</taxon>
    </lineage>
</organism>
<accession>A0A927RAB6</accession>
<dbReference type="Pfam" id="PF04672">
    <property type="entry name" value="Methyltransf_19"/>
    <property type="match status" value="1"/>
</dbReference>
<evidence type="ECO:0000313" key="1">
    <source>
        <dbReference type="EMBL" id="MBE1490606.1"/>
    </source>
</evidence>
<dbReference type="Proteomes" id="UP000649753">
    <property type="component" value="Unassembled WGS sequence"/>
</dbReference>
<keyword evidence="1" id="KW-0808">Transferase</keyword>
<dbReference type="GO" id="GO:0008168">
    <property type="term" value="F:methyltransferase activity"/>
    <property type="evidence" value="ECO:0007669"/>
    <property type="project" value="UniProtKB-KW"/>
</dbReference>
<dbReference type="InterPro" id="IPR029063">
    <property type="entry name" value="SAM-dependent_MTases_sf"/>
</dbReference>
<dbReference type="AlphaFoldDB" id="A0A927RAB6"/>
<gene>
    <name evidence="1" type="ORF">H4W31_006244</name>
</gene>
<proteinExistence type="predicted"/>
<dbReference type="EMBL" id="JADBEB010000001">
    <property type="protein sequence ID" value="MBE1490606.1"/>
    <property type="molecule type" value="Genomic_DNA"/>
</dbReference>
<dbReference type="GO" id="GO:0032259">
    <property type="term" value="P:methylation"/>
    <property type="evidence" value="ECO:0007669"/>
    <property type="project" value="UniProtKB-KW"/>
</dbReference>
<evidence type="ECO:0000313" key="2">
    <source>
        <dbReference type="Proteomes" id="UP000649753"/>
    </source>
</evidence>
<protein>
    <submittedName>
        <fullName evidence="1">SAM-dependent methyltransferase</fullName>
    </submittedName>
</protein>
<keyword evidence="1" id="KW-0489">Methyltransferase</keyword>
<name>A0A927RAB6_9ACTN</name>
<dbReference type="InterPro" id="IPR006764">
    <property type="entry name" value="SAM_dep_MeTrfase_SAV2177_type"/>
</dbReference>
<dbReference type="Gene3D" id="3.40.50.150">
    <property type="entry name" value="Vaccinia Virus protein VP39"/>
    <property type="match status" value="1"/>
</dbReference>
<dbReference type="PIRSF" id="PIRSF017393">
    <property type="entry name" value="MTase_SAV2177"/>
    <property type="match status" value="1"/>
</dbReference>
<dbReference type="RefSeq" id="WP_192769856.1">
    <property type="nucleotide sequence ID" value="NZ_JADBEB010000001.1"/>
</dbReference>
<comment type="caution">
    <text evidence="1">The sequence shown here is derived from an EMBL/GenBank/DDBJ whole genome shotgun (WGS) entry which is preliminary data.</text>
</comment>
<reference evidence="1" key="1">
    <citation type="submission" date="2020-10" db="EMBL/GenBank/DDBJ databases">
        <title>Sequencing the genomes of 1000 actinobacteria strains.</title>
        <authorList>
            <person name="Klenk H.-P."/>
        </authorList>
    </citation>
    <scope>NUCLEOTIDE SEQUENCE</scope>
    <source>
        <strain evidence="1">DSM 46832</strain>
    </source>
</reference>
<keyword evidence="2" id="KW-1185">Reference proteome</keyword>
<sequence length="268" mass="29531">MTRPDWAPDDIDIDRPSASRIYDVWLGGSHNFEVDREIARQTELAWPDSVRYARANRAFLGRAVRFLAAQGIGQFLDIGSGIPTANNVHEVARRVDPAARVVYVDIDPVAVAHSRAILHDDDRTAVLQADVRQPGDILDQIRQGGLLDLDRPVGLLLVALMHFIQDSDDPHAAVARLAEGLPAGSCLVLTQGAHGASPEADERVRELYRRTPTPLTPRSRAEIERFFTGFELVEPGLVNLPDWRPDPTVEVDDQFSGALIYAGVGRKP</sequence>
<dbReference type="SUPFAM" id="SSF53335">
    <property type="entry name" value="S-adenosyl-L-methionine-dependent methyltransferases"/>
    <property type="match status" value="1"/>
</dbReference>